<accession>A0A2T1A4S4</accession>
<evidence type="ECO:0000256" key="3">
    <source>
        <dbReference type="ARBA" id="ARBA00022605"/>
    </source>
</evidence>
<dbReference type="PROSITE" id="PS01298">
    <property type="entry name" value="DAPB"/>
    <property type="match status" value="1"/>
</dbReference>
<proteinExistence type="inferred from homology"/>
<dbReference type="PANTHER" id="PTHR20836">
    <property type="entry name" value="DIHYDRODIPICOLINATE REDUCTASE"/>
    <property type="match status" value="1"/>
</dbReference>
<feature type="binding site" evidence="13">
    <location>
        <position position="43"/>
    </location>
    <ligand>
        <name>NAD(+)</name>
        <dbReference type="ChEBI" id="CHEBI:57540"/>
    </ligand>
</feature>
<dbReference type="GO" id="GO:0019877">
    <property type="term" value="P:diaminopimelate biosynthetic process"/>
    <property type="evidence" value="ECO:0007669"/>
    <property type="project" value="UniProtKB-UniRule"/>
</dbReference>
<feature type="binding site" evidence="13">
    <location>
        <begin position="112"/>
        <end position="115"/>
    </location>
    <ligand>
        <name>NAD(+)</name>
        <dbReference type="ChEBI" id="CHEBI:57540"/>
    </ligand>
</feature>
<feature type="binding site" evidence="13">
    <location>
        <position position="143"/>
    </location>
    <ligand>
        <name>(S)-2,3,4,5-tetrahydrodipicolinate</name>
        <dbReference type="ChEBI" id="CHEBI:16845"/>
    </ligand>
</feature>
<evidence type="ECO:0000259" key="15">
    <source>
        <dbReference type="Pfam" id="PF05173"/>
    </source>
</evidence>
<keyword evidence="6 13" id="KW-0560">Oxidoreductase</keyword>
<dbReference type="EMBL" id="PVUE01000002">
    <property type="protein sequence ID" value="PRZ43586.1"/>
    <property type="molecule type" value="Genomic_DNA"/>
</dbReference>
<comment type="catalytic activity">
    <reaction evidence="11 13">
        <text>(S)-2,3,4,5-tetrahydrodipicolinate + NADP(+) + H2O = (2S,4S)-4-hydroxy-2,3,4,5-tetrahydrodipicolinate + NADPH + H(+)</text>
        <dbReference type="Rhea" id="RHEA:35331"/>
        <dbReference type="ChEBI" id="CHEBI:15377"/>
        <dbReference type="ChEBI" id="CHEBI:15378"/>
        <dbReference type="ChEBI" id="CHEBI:16845"/>
        <dbReference type="ChEBI" id="CHEBI:57783"/>
        <dbReference type="ChEBI" id="CHEBI:58349"/>
        <dbReference type="ChEBI" id="CHEBI:67139"/>
        <dbReference type="EC" id="1.17.1.8"/>
    </reaction>
</comment>
<evidence type="ECO:0000313" key="16">
    <source>
        <dbReference type="EMBL" id="PRZ43586.1"/>
    </source>
</evidence>
<keyword evidence="7 13" id="KW-0520">NAD</keyword>
<feature type="active site" description="Proton donor/acceptor" evidence="13">
    <location>
        <position position="142"/>
    </location>
</feature>
<evidence type="ECO:0000256" key="13">
    <source>
        <dbReference type="HAMAP-Rule" id="MF_00102"/>
    </source>
</evidence>
<feature type="domain" description="Dihydrodipicolinate reductase N-terminal" evidence="14">
    <location>
        <begin position="12"/>
        <end position="115"/>
    </location>
</feature>
<name>A0A2T1A4S4_9ACTN</name>
<dbReference type="InterPro" id="IPR023940">
    <property type="entry name" value="DHDPR_bac"/>
</dbReference>
<keyword evidence="5 13" id="KW-0220">Diaminopimelate biosynthesis</keyword>
<comment type="subcellular location">
    <subcellularLocation>
        <location evidence="13">Cytoplasm</location>
    </subcellularLocation>
</comment>
<evidence type="ECO:0000256" key="2">
    <source>
        <dbReference type="ARBA" id="ARBA00022490"/>
    </source>
</evidence>
<sequence>MPTSTQDADQLRVGVVGAHGNVGREICAAVRAADGMRLVAEVDQGVPMQDLVDNGAQIIVDFTHPDVVMDNLAFCIDRGIHCVVGTTGFTDERLATLTERLGSKPDVGVLVAPNFAIGAVLMMRFAEMAAKFYESTEIIELHHPGKADAPSGTATRTARMIGAARQDAGLDAMPDATSTQLDGARGAEVDGVRVHAVRLRGLVAHQEVIFGTEGETLTVRHDSMSRTSFVPGVLLGVRNIAAHPGLTVGIEPLMGLD</sequence>
<dbReference type="OrthoDB" id="9790352at2"/>
<dbReference type="Gene3D" id="3.40.50.720">
    <property type="entry name" value="NAD(P)-binding Rossmann-like Domain"/>
    <property type="match status" value="1"/>
</dbReference>
<dbReference type="SUPFAM" id="SSF55347">
    <property type="entry name" value="Glyceraldehyde-3-phosphate dehydrogenase-like, C-terminal domain"/>
    <property type="match status" value="1"/>
</dbReference>
<evidence type="ECO:0000256" key="7">
    <source>
        <dbReference type="ARBA" id="ARBA00023027"/>
    </source>
</evidence>
<dbReference type="InterPro" id="IPR022663">
    <property type="entry name" value="DapB_C"/>
</dbReference>
<comment type="caution">
    <text evidence="13">Lacks conserved residue(s) required for the propagation of feature annotation.</text>
</comment>
<evidence type="ECO:0000256" key="9">
    <source>
        <dbReference type="ARBA" id="ARBA00037922"/>
    </source>
</evidence>
<dbReference type="EC" id="1.17.1.8" evidence="10 13"/>
<dbReference type="AlphaFoldDB" id="A0A2T1A4S4"/>
<dbReference type="GO" id="GO:0051287">
    <property type="term" value="F:NAD binding"/>
    <property type="evidence" value="ECO:0007669"/>
    <property type="project" value="UniProtKB-UniRule"/>
</dbReference>
<dbReference type="GO" id="GO:0008839">
    <property type="term" value="F:4-hydroxy-tetrahydrodipicolinate reductase"/>
    <property type="evidence" value="ECO:0007669"/>
    <property type="project" value="UniProtKB-UniRule"/>
</dbReference>
<comment type="similarity">
    <text evidence="1 13">Belongs to the DapB family.</text>
</comment>
<dbReference type="InterPro" id="IPR000846">
    <property type="entry name" value="DapB_N"/>
</dbReference>
<feature type="binding site" evidence="13">
    <location>
        <begin position="152"/>
        <end position="153"/>
    </location>
    <ligand>
        <name>(S)-2,3,4,5-tetrahydrodipicolinate</name>
        <dbReference type="ChEBI" id="CHEBI:16845"/>
    </ligand>
</feature>
<comment type="catalytic activity">
    <reaction evidence="12 13">
        <text>(S)-2,3,4,5-tetrahydrodipicolinate + NAD(+) + H2O = (2S,4S)-4-hydroxy-2,3,4,5-tetrahydrodipicolinate + NADH + H(+)</text>
        <dbReference type="Rhea" id="RHEA:35323"/>
        <dbReference type="ChEBI" id="CHEBI:15377"/>
        <dbReference type="ChEBI" id="CHEBI:15378"/>
        <dbReference type="ChEBI" id="CHEBI:16845"/>
        <dbReference type="ChEBI" id="CHEBI:57540"/>
        <dbReference type="ChEBI" id="CHEBI:57945"/>
        <dbReference type="ChEBI" id="CHEBI:67139"/>
        <dbReference type="EC" id="1.17.1.8"/>
    </reaction>
</comment>
<dbReference type="InterPro" id="IPR022664">
    <property type="entry name" value="DapB_N_CS"/>
</dbReference>
<keyword evidence="3 13" id="KW-0028">Amino-acid biosynthesis</keyword>
<gene>
    <name evidence="13" type="primary">dapB</name>
    <name evidence="16" type="ORF">CLV47_102276</name>
</gene>
<dbReference type="UniPathway" id="UPA00034">
    <property type="reaction ID" value="UER00018"/>
</dbReference>
<feature type="active site" description="Proton donor" evidence="13">
    <location>
        <position position="146"/>
    </location>
</feature>
<dbReference type="PANTHER" id="PTHR20836:SF0">
    <property type="entry name" value="4-HYDROXY-TETRAHYDRODIPICOLINATE REDUCTASE 1, CHLOROPLASTIC-RELATED"/>
    <property type="match status" value="1"/>
</dbReference>
<comment type="caution">
    <text evidence="16">The sequence shown here is derived from an EMBL/GenBank/DDBJ whole genome shotgun (WGS) entry which is preliminary data.</text>
</comment>
<comment type="subunit">
    <text evidence="13">Homotetramer.</text>
</comment>
<keyword evidence="17" id="KW-1185">Reference proteome</keyword>
<comment type="caution">
    <text evidence="13">Was originally thought to be a dihydrodipicolinate reductase (DHDPR), catalyzing the conversion of dihydrodipicolinate to tetrahydrodipicolinate. However, it was shown in E.coli that the substrate of the enzymatic reaction is not dihydrodipicolinate (DHDP) but in fact (2S,4S)-4-hydroxy-2,3,4,5-tetrahydrodipicolinic acid (HTPA), the product released by the DapA-catalyzed reaction.</text>
</comment>
<dbReference type="Pfam" id="PF01113">
    <property type="entry name" value="DapB_N"/>
    <property type="match status" value="1"/>
</dbReference>
<dbReference type="RefSeq" id="WP_106347733.1">
    <property type="nucleotide sequence ID" value="NZ_PVUE01000002.1"/>
</dbReference>
<evidence type="ECO:0000256" key="6">
    <source>
        <dbReference type="ARBA" id="ARBA00023002"/>
    </source>
</evidence>
<feature type="binding site" evidence="13">
    <location>
        <begin position="85"/>
        <end position="87"/>
    </location>
    <ligand>
        <name>NAD(+)</name>
        <dbReference type="ChEBI" id="CHEBI:57540"/>
    </ligand>
</feature>
<keyword evidence="4 13" id="KW-0521">NADP</keyword>
<keyword evidence="8 13" id="KW-0457">Lysine biosynthesis</keyword>
<evidence type="ECO:0000256" key="12">
    <source>
        <dbReference type="ARBA" id="ARBA00049396"/>
    </source>
</evidence>
<dbReference type="NCBIfam" id="TIGR00036">
    <property type="entry name" value="dapB"/>
    <property type="match status" value="1"/>
</dbReference>
<comment type="function">
    <text evidence="13">Catalyzes the conversion of 4-hydroxy-tetrahydrodipicolinate (HTPA) to tetrahydrodipicolinate.</text>
</comment>
<reference evidence="16 17" key="1">
    <citation type="submission" date="2018-03" db="EMBL/GenBank/DDBJ databases">
        <title>Genomic Encyclopedia of Archaeal and Bacterial Type Strains, Phase II (KMG-II): from individual species to whole genera.</title>
        <authorList>
            <person name="Goeker M."/>
        </authorList>
    </citation>
    <scope>NUCLEOTIDE SEQUENCE [LARGE SCALE GENOMIC DNA]</scope>
    <source>
        <strain evidence="16 17">DSM 100065</strain>
    </source>
</reference>
<organism evidence="16 17">
    <name type="scientific">Antricoccus suffuscus</name>
    <dbReference type="NCBI Taxonomy" id="1629062"/>
    <lineage>
        <taxon>Bacteria</taxon>
        <taxon>Bacillati</taxon>
        <taxon>Actinomycetota</taxon>
        <taxon>Actinomycetes</taxon>
        <taxon>Geodermatophilales</taxon>
        <taxon>Antricoccaceae</taxon>
        <taxon>Antricoccus</taxon>
    </lineage>
</organism>
<dbReference type="GO" id="GO:0005829">
    <property type="term" value="C:cytosol"/>
    <property type="evidence" value="ECO:0007669"/>
    <property type="project" value="TreeGrafter"/>
</dbReference>
<evidence type="ECO:0000256" key="11">
    <source>
        <dbReference type="ARBA" id="ARBA00049080"/>
    </source>
</evidence>
<dbReference type="HAMAP" id="MF_00102">
    <property type="entry name" value="DapB"/>
    <property type="match status" value="1"/>
</dbReference>
<comment type="pathway">
    <text evidence="9 13">Amino-acid biosynthesis; L-lysine biosynthesis via DAP pathway; (S)-tetrahydrodipicolinate from L-aspartate: step 4/4.</text>
</comment>
<feature type="domain" description="Dihydrodipicolinate reductase C-terminal" evidence="15">
    <location>
        <begin position="118"/>
        <end position="248"/>
    </location>
</feature>
<dbReference type="Pfam" id="PF05173">
    <property type="entry name" value="DapB_C"/>
    <property type="match status" value="1"/>
</dbReference>
<dbReference type="FunFam" id="3.30.360.10:FF:000009">
    <property type="entry name" value="4-hydroxy-tetrahydrodipicolinate reductase"/>
    <property type="match status" value="1"/>
</dbReference>
<dbReference type="InterPro" id="IPR036291">
    <property type="entry name" value="NAD(P)-bd_dom_sf"/>
</dbReference>
<feature type="binding site" evidence="13">
    <location>
        <begin position="17"/>
        <end position="22"/>
    </location>
    <ligand>
        <name>NAD(+)</name>
        <dbReference type="ChEBI" id="CHEBI:57540"/>
    </ligand>
</feature>
<evidence type="ECO:0000256" key="1">
    <source>
        <dbReference type="ARBA" id="ARBA00006642"/>
    </source>
</evidence>
<dbReference type="GO" id="GO:0009089">
    <property type="term" value="P:lysine biosynthetic process via diaminopimelate"/>
    <property type="evidence" value="ECO:0007669"/>
    <property type="project" value="UniProtKB-UniRule"/>
</dbReference>
<evidence type="ECO:0000256" key="10">
    <source>
        <dbReference type="ARBA" id="ARBA00038983"/>
    </source>
</evidence>
<evidence type="ECO:0000256" key="4">
    <source>
        <dbReference type="ARBA" id="ARBA00022857"/>
    </source>
</evidence>
<dbReference type="GO" id="GO:0016726">
    <property type="term" value="F:oxidoreductase activity, acting on CH or CH2 groups, NAD or NADP as acceptor"/>
    <property type="evidence" value="ECO:0007669"/>
    <property type="project" value="UniProtKB-UniRule"/>
</dbReference>
<dbReference type="CDD" id="cd02274">
    <property type="entry name" value="DHDPR_N"/>
    <property type="match status" value="1"/>
</dbReference>
<dbReference type="PIRSF" id="PIRSF000161">
    <property type="entry name" value="DHPR"/>
    <property type="match status" value="1"/>
</dbReference>
<evidence type="ECO:0000313" key="17">
    <source>
        <dbReference type="Proteomes" id="UP000237752"/>
    </source>
</evidence>
<evidence type="ECO:0000256" key="8">
    <source>
        <dbReference type="ARBA" id="ARBA00023154"/>
    </source>
</evidence>
<dbReference type="Proteomes" id="UP000237752">
    <property type="component" value="Unassembled WGS sequence"/>
</dbReference>
<keyword evidence="2 13" id="KW-0963">Cytoplasm</keyword>
<evidence type="ECO:0000256" key="5">
    <source>
        <dbReference type="ARBA" id="ARBA00022915"/>
    </source>
</evidence>
<dbReference type="Gene3D" id="3.30.360.10">
    <property type="entry name" value="Dihydrodipicolinate Reductase, domain 2"/>
    <property type="match status" value="1"/>
</dbReference>
<dbReference type="SUPFAM" id="SSF51735">
    <property type="entry name" value="NAD(P)-binding Rossmann-fold domains"/>
    <property type="match status" value="1"/>
</dbReference>
<evidence type="ECO:0000259" key="14">
    <source>
        <dbReference type="Pfam" id="PF01113"/>
    </source>
</evidence>
<dbReference type="GO" id="GO:0050661">
    <property type="term" value="F:NADP binding"/>
    <property type="evidence" value="ECO:0007669"/>
    <property type="project" value="UniProtKB-UniRule"/>
</dbReference>
<protein>
    <recommendedName>
        <fullName evidence="10 13">4-hydroxy-tetrahydrodipicolinate reductase</fullName>
        <shortName evidence="13">HTPA reductase</shortName>
        <ecNumber evidence="10 13">1.17.1.8</ecNumber>
    </recommendedName>
</protein>